<evidence type="ECO:0000313" key="7">
    <source>
        <dbReference type="EMBL" id="KAF9667522.1"/>
    </source>
</evidence>
<protein>
    <submittedName>
        <fullName evidence="7">Uncharacterized protein</fullName>
    </submittedName>
</protein>
<dbReference type="AlphaFoldDB" id="A0A835MIA4"/>
<dbReference type="GO" id="GO:0016020">
    <property type="term" value="C:membrane"/>
    <property type="evidence" value="ECO:0007669"/>
    <property type="project" value="UniProtKB-SubCell"/>
</dbReference>
<dbReference type="Proteomes" id="UP000657918">
    <property type="component" value="Unassembled WGS sequence"/>
</dbReference>
<dbReference type="InterPro" id="IPR052941">
    <property type="entry name" value="StomDev_PlantInt_Reg"/>
</dbReference>
<dbReference type="PANTHER" id="PTHR48004:SF58">
    <property type="entry name" value="OS01G0162200 PROTEIN"/>
    <property type="match status" value="1"/>
</dbReference>
<organism evidence="7 8">
    <name type="scientific">Salix dunnii</name>
    <dbReference type="NCBI Taxonomy" id="1413687"/>
    <lineage>
        <taxon>Eukaryota</taxon>
        <taxon>Viridiplantae</taxon>
        <taxon>Streptophyta</taxon>
        <taxon>Embryophyta</taxon>
        <taxon>Tracheophyta</taxon>
        <taxon>Spermatophyta</taxon>
        <taxon>Magnoliopsida</taxon>
        <taxon>eudicotyledons</taxon>
        <taxon>Gunneridae</taxon>
        <taxon>Pentapetalae</taxon>
        <taxon>rosids</taxon>
        <taxon>fabids</taxon>
        <taxon>Malpighiales</taxon>
        <taxon>Salicaceae</taxon>
        <taxon>Saliceae</taxon>
        <taxon>Salix</taxon>
    </lineage>
</organism>
<proteinExistence type="predicted"/>
<keyword evidence="3" id="KW-0732">Signal</keyword>
<comment type="caution">
    <text evidence="7">The sequence shown here is derived from an EMBL/GenBank/DDBJ whole genome shotgun (WGS) entry which is preliminary data.</text>
</comment>
<keyword evidence="6" id="KW-0325">Glycoprotein</keyword>
<keyword evidence="4" id="KW-0677">Repeat</keyword>
<dbReference type="Pfam" id="PF00560">
    <property type="entry name" value="LRR_1"/>
    <property type="match status" value="2"/>
</dbReference>
<keyword evidence="2" id="KW-0433">Leucine-rich repeat</keyword>
<sequence>MQRASLALNNLDGIIPDELGRLSALDLLNLYSNNLSGMVPEQLYNISSLNTLSLAENQLTGPLPRYIGSTLPNLQNLYLGRNQFFGHIPESFVNCSGLVDIDLAYNALTGPIPNNLGNLQNLERINFGSNPLGDENGSDLTFLTSLTNCSNLRLVCFYKNRLTGVLPISIANLSTNLYWLQLHTNYLTGNIPVEIENLKNLEYLALAGNMLTGRLPDSIGKLSKLQQLYKACPPDSEVSTIITLHDFLGFSHSHKIPQQWPFCYGESKLVVQDPSLDSSQNVVLVKTVAILTTKKEVDASVHENNLMQSY</sequence>
<evidence type="ECO:0000256" key="2">
    <source>
        <dbReference type="ARBA" id="ARBA00022614"/>
    </source>
</evidence>
<evidence type="ECO:0000313" key="8">
    <source>
        <dbReference type="Proteomes" id="UP000657918"/>
    </source>
</evidence>
<dbReference type="InterPro" id="IPR001611">
    <property type="entry name" value="Leu-rich_rpt"/>
</dbReference>
<keyword evidence="8" id="KW-1185">Reference proteome</keyword>
<dbReference type="Gene3D" id="3.80.10.10">
    <property type="entry name" value="Ribonuclease Inhibitor"/>
    <property type="match status" value="1"/>
</dbReference>
<evidence type="ECO:0000256" key="3">
    <source>
        <dbReference type="ARBA" id="ARBA00022729"/>
    </source>
</evidence>
<evidence type="ECO:0000256" key="4">
    <source>
        <dbReference type="ARBA" id="ARBA00022737"/>
    </source>
</evidence>
<gene>
    <name evidence="7" type="ORF">SADUNF_Sadunf15G0031900</name>
</gene>
<comment type="subcellular location">
    <subcellularLocation>
        <location evidence="1">Membrane</location>
    </subcellularLocation>
</comment>
<dbReference type="SUPFAM" id="SSF52058">
    <property type="entry name" value="L domain-like"/>
    <property type="match status" value="1"/>
</dbReference>
<dbReference type="InterPro" id="IPR032675">
    <property type="entry name" value="LRR_dom_sf"/>
</dbReference>
<dbReference type="FunFam" id="3.80.10.10:FF:000041">
    <property type="entry name" value="LRR receptor-like serine/threonine-protein kinase ERECTA"/>
    <property type="match status" value="1"/>
</dbReference>
<dbReference type="FunFam" id="3.80.10.10:FF:001158">
    <property type="entry name" value="Leucine-rich repeat protein kinase family protein"/>
    <property type="match status" value="1"/>
</dbReference>
<evidence type="ECO:0000256" key="5">
    <source>
        <dbReference type="ARBA" id="ARBA00023136"/>
    </source>
</evidence>
<keyword evidence="5" id="KW-0472">Membrane</keyword>
<dbReference type="EMBL" id="JADGMS010000015">
    <property type="protein sequence ID" value="KAF9667522.1"/>
    <property type="molecule type" value="Genomic_DNA"/>
</dbReference>
<reference evidence="7 8" key="1">
    <citation type="submission" date="2020-10" db="EMBL/GenBank/DDBJ databases">
        <title>Plant Genome Project.</title>
        <authorList>
            <person name="Zhang R.-G."/>
        </authorList>
    </citation>
    <scope>NUCLEOTIDE SEQUENCE [LARGE SCALE GENOMIC DNA]</scope>
    <source>
        <strain evidence="7">FAFU-HL-1</strain>
        <tissue evidence="7">Leaf</tissue>
    </source>
</reference>
<dbReference type="PANTHER" id="PTHR48004">
    <property type="entry name" value="OS01G0149700 PROTEIN"/>
    <property type="match status" value="1"/>
</dbReference>
<accession>A0A835MIA4</accession>
<name>A0A835MIA4_9ROSI</name>
<evidence type="ECO:0000256" key="6">
    <source>
        <dbReference type="ARBA" id="ARBA00023180"/>
    </source>
</evidence>
<evidence type="ECO:0000256" key="1">
    <source>
        <dbReference type="ARBA" id="ARBA00004370"/>
    </source>
</evidence>
<dbReference type="OrthoDB" id="1721266at2759"/>
<dbReference type="Pfam" id="PF13855">
    <property type="entry name" value="LRR_8"/>
    <property type="match status" value="1"/>
</dbReference>